<evidence type="ECO:0000256" key="14">
    <source>
        <dbReference type="ARBA" id="ARBA00033111"/>
    </source>
</evidence>
<dbReference type="PANTHER" id="PTHR10288">
    <property type="entry name" value="KH DOMAIN CONTAINING RNA BINDING PROTEIN"/>
    <property type="match status" value="1"/>
</dbReference>
<dbReference type="PROSITE" id="PS00605">
    <property type="entry name" value="ATPASE_C"/>
    <property type="match status" value="1"/>
</dbReference>
<dbReference type="GO" id="GO:0008289">
    <property type="term" value="F:lipid binding"/>
    <property type="evidence" value="ECO:0007669"/>
    <property type="project" value="UniProtKB-KW"/>
</dbReference>
<evidence type="ECO:0000313" key="16">
    <source>
        <dbReference type="EMBL" id="CAD7228019.1"/>
    </source>
</evidence>
<dbReference type="Gene3D" id="3.30.1370.10">
    <property type="entry name" value="K Homology domain, type 1"/>
    <property type="match status" value="3"/>
</dbReference>
<evidence type="ECO:0000256" key="4">
    <source>
        <dbReference type="ARBA" id="ARBA00022547"/>
    </source>
</evidence>
<dbReference type="InterPro" id="IPR004087">
    <property type="entry name" value="KH_dom"/>
</dbReference>
<dbReference type="PROSITE" id="PS50084">
    <property type="entry name" value="KH_TYPE_1"/>
    <property type="match status" value="3"/>
</dbReference>
<organism evidence="16">
    <name type="scientific">Cyprideis torosa</name>
    <dbReference type="NCBI Taxonomy" id="163714"/>
    <lineage>
        <taxon>Eukaryota</taxon>
        <taxon>Metazoa</taxon>
        <taxon>Ecdysozoa</taxon>
        <taxon>Arthropoda</taxon>
        <taxon>Crustacea</taxon>
        <taxon>Oligostraca</taxon>
        <taxon>Ostracoda</taxon>
        <taxon>Podocopa</taxon>
        <taxon>Podocopida</taxon>
        <taxon>Cytherocopina</taxon>
        <taxon>Cytheroidea</taxon>
        <taxon>Cytherideidae</taxon>
        <taxon>Cyprideis</taxon>
    </lineage>
</organism>
<keyword evidence="5" id="KW-0812">Transmembrane</keyword>
<dbReference type="FunFam" id="1.20.20.10:FF:000003">
    <property type="entry name" value="Atp synthase f complex subunit mitochondrial"/>
    <property type="match status" value="1"/>
</dbReference>
<dbReference type="InterPro" id="IPR000454">
    <property type="entry name" value="ATP_synth_F0_csu"/>
</dbReference>
<dbReference type="InterPro" id="IPR035921">
    <property type="entry name" value="F/V-ATP_Csub_sf"/>
</dbReference>
<dbReference type="InterPro" id="IPR036612">
    <property type="entry name" value="KH_dom_type_1_sf"/>
</dbReference>
<dbReference type="EMBL" id="OB661346">
    <property type="protein sequence ID" value="CAD7228019.1"/>
    <property type="molecule type" value="Genomic_DNA"/>
</dbReference>
<dbReference type="SUPFAM" id="SSF81333">
    <property type="entry name" value="F1F0 ATP synthase subunit C"/>
    <property type="match status" value="1"/>
</dbReference>
<dbReference type="CDD" id="cd22432">
    <property type="entry name" value="KH-I_HNRNPK_rpt1"/>
    <property type="match status" value="1"/>
</dbReference>
<dbReference type="GO" id="GO:0003723">
    <property type="term" value="F:RNA binding"/>
    <property type="evidence" value="ECO:0007669"/>
    <property type="project" value="UniProtKB-UniRule"/>
</dbReference>
<dbReference type="InterPro" id="IPR004088">
    <property type="entry name" value="KH_dom_type_1"/>
</dbReference>
<evidence type="ECO:0000256" key="6">
    <source>
        <dbReference type="ARBA" id="ARBA00022737"/>
    </source>
</evidence>
<dbReference type="PRINTS" id="PR00124">
    <property type="entry name" value="ATPASEC"/>
</dbReference>
<dbReference type="InterPro" id="IPR020537">
    <property type="entry name" value="ATP_synth_F0_csu_DDCD_BS"/>
</dbReference>
<accession>A0A7R8ZKI9</accession>
<keyword evidence="7" id="KW-0375">Hydrogen ion transport</keyword>
<proteinExistence type="inferred from homology"/>
<dbReference type="OrthoDB" id="1937934at2759"/>
<keyword evidence="9" id="KW-0406">Ion transport</keyword>
<evidence type="ECO:0000256" key="15">
    <source>
        <dbReference type="SAM" id="MobiDB-lite"/>
    </source>
</evidence>
<evidence type="ECO:0000256" key="10">
    <source>
        <dbReference type="ARBA" id="ARBA00023121"/>
    </source>
</evidence>
<keyword evidence="8" id="KW-1133">Transmembrane helix</keyword>
<dbReference type="GO" id="GO:0010468">
    <property type="term" value="P:regulation of gene expression"/>
    <property type="evidence" value="ECO:0007669"/>
    <property type="project" value="UniProtKB-ARBA"/>
</dbReference>
<dbReference type="GO" id="GO:0015986">
    <property type="term" value="P:proton motive force-driven ATP synthesis"/>
    <property type="evidence" value="ECO:0007669"/>
    <property type="project" value="InterPro"/>
</dbReference>
<comment type="similarity">
    <text evidence="2">Belongs to the ATPase C chain family.</text>
</comment>
<evidence type="ECO:0000256" key="7">
    <source>
        <dbReference type="ARBA" id="ARBA00022781"/>
    </source>
</evidence>
<feature type="compositionally biased region" description="Basic and acidic residues" evidence="15">
    <location>
        <begin position="432"/>
        <end position="460"/>
    </location>
</feature>
<gene>
    <name evidence="16" type="ORF">CTOB1V02_LOCUS5911</name>
</gene>
<keyword evidence="10" id="KW-0446">Lipid-binding</keyword>
<evidence type="ECO:0000256" key="9">
    <source>
        <dbReference type="ARBA" id="ARBA00023065"/>
    </source>
</evidence>
<dbReference type="InterPro" id="IPR002379">
    <property type="entry name" value="ATPase_proteolipid_c-like_dom"/>
</dbReference>
<evidence type="ECO:0000256" key="13">
    <source>
        <dbReference type="ARBA" id="ARBA00029852"/>
    </source>
</evidence>
<evidence type="ECO:0000256" key="2">
    <source>
        <dbReference type="ARBA" id="ARBA00006704"/>
    </source>
</evidence>
<evidence type="ECO:0000256" key="5">
    <source>
        <dbReference type="ARBA" id="ARBA00022692"/>
    </source>
</evidence>
<dbReference type="Pfam" id="PF00137">
    <property type="entry name" value="ATP-synt_C"/>
    <property type="match status" value="1"/>
</dbReference>
<dbReference type="CDD" id="cd18182">
    <property type="entry name" value="ATP-synt_Fo_c_ATP5G3"/>
    <property type="match status" value="1"/>
</dbReference>
<dbReference type="GO" id="GO:0045259">
    <property type="term" value="C:proton-transporting ATP synthase complex"/>
    <property type="evidence" value="ECO:0007669"/>
    <property type="project" value="UniProtKB-KW"/>
</dbReference>
<dbReference type="GO" id="GO:0033177">
    <property type="term" value="C:proton-transporting two-sector ATPase complex, proton-transporting domain"/>
    <property type="evidence" value="ECO:0007669"/>
    <property type="project" value="InterPro"/>
</dbReference>
<evidence type="ECO:0000256" key="3">
    <source>
        <dbReference type="ARBA" id="ARBA00022448"/>
    </source>
</evidence>
<evidence type="ECO:0000256" key="1">
    <source>
        <dbReference type="ARBA" id="ARBA00004225"/>
    </source>
</evidence>
<keyword evidence="12" id="KW-0472">Membrane</keyword>
<dbReference type="SMART" id="SM00322">
    <property type="entry name" value="KH"/>
    <property type="match status" value="3"/>
</dbReference>
<dbReference type="CDD" id="cd22434">
    <property type="entry name" value="KH-I_HNRNPK_rpt3"/>
    <property type="match status" value="1"/>
</dbReference>
<dbReference type="AlphaFoldDB" id="A0A7R8ZKI9"/>
<comment type="subcellular location">
    <subcellularLocation>
        <location evidence="1">Mitochondrion membrane</location>
        <topology evidence="1">Multi-pass membrane protein</topology>
    </subcellularLocation>
</comment>
<dbReference type="InterPro" id="IPR038662">
    <property type="entry name" value="ATP_synth_F0_csu_sf"/>
</dbReference>
<protein>
    <recommendedName>
        <fullName evidence="14">ATPase protein 9</fullName>
    </recommendedName>
    <alternativeName>
        <fullName evidence="13">ATPase subunit c</fullName>
    </alternativeName>
</protein>
<dbReference type="Pfam" id="PF00013">
    <property type="entry name" value="KH_1"/>
    <property type="match status" value="3"/>
</dbReference>
<sequence length="604" mass="65259">MYCLRIAGSPALRGALSSSVLRPVSSAVVSRPTEASAVVTEQAGIRSLQTSAVSRDIDSAAKFIGAGAATVGVAGSGAGIGSVFGSLIIGYARNPSLKQQLFSYAILGFALSEAMGLFCPCCIPSPALLTPSLINLLVFLLSPSVRVFPAPFASSSVFLSFELRLAGILDWEWSGGAETGTDAELALAGMKRRETTTESRDRDTSDRERDRKGSGSPPPMKKNRAGRDKDTELKLLIPSRAAGCIIGKGGGNITKLRDDFDASIGIPDAIGPERIVSIRADLKDVLDVVSEIIPPMDEIVKMIRTSRGTEIRVIIHQSQAGCIIGKQGQQIKDLREDTGASVKMFSMNCPHSSDRILMIGGERENIMKCLAKVLDLLRDTPAKGMMQPYNPDDFDEYQGPEYGGWPRLGPDGKALSPREHRMMMPPPMAPRFPREYDLPPPRSSRDYDRGRSSRSSRDQRGGVPGAGRDRDRDRGYRERDYSPPSSGYYERHGSASSGSRRGEEGGKPRSLLSINGMEEELITSKQVTVPKDLAGAVIGKSGSRIRKIRIESGCKIAIDDAKEGSEERIITMTGTASQIQMATVMLQTSVRENLAQYGGKPARY</sequence>
<feature type="region of interest" description="Disordered" evidence="15">
    <location>
        <begin position="185"/>
        <end position="229"/>
    </location>
</feature>
<evidence type="ECO:0000256" key="12">
    <source>
        <dbReference type="ARBA" id="ARBA00023136"/>
    </source>
</evidence>
<evidence type="ECO:0000256" key="11">
    <source>
        <dbReference type="ARBA" id="ARBA00023128"/>
    </source>
</evidence>
<feature type="compositionally biased region" description="Basic and acidic residues" evidence="15">
    <location>
        <begin position="467"/>
        <end position="481"/>
    </location>
</feature>
<keyword evidence="6" id="KW-0677">Repeat</keyword>
<dbReference type="GO" id="GO:0031966">
    <property type="term" value="C:mitochondrial membrane"/>
    <property type="evidence" value="ECO:0007669"/>
    <property type="project" value="UniProtKB-SubCell"/>
</dbReference>
<keyword evidence="4" id="KW-0138">CF(0)</keyword>
<dbReference type="GO" id="GO:0015078">
    <property type="term" value="F:proton transmembrane transporter activity"/>
    <property type="evidence" value="ECO:0007669"/>
    <property type="project" value="InterPro"/>
</dbReference>
<feature type="region of interest" description="Disordered" evidence="15">
    <location>
        <begin position="400"/>
        <end position="510"/>
    </location>
</feature>
<keyword evidence="3" id="KW-0813">Transport</keyword>
<dbReference type="SUPFAM" id="SSF54791">
    <property type="entry name" value="Eukaryotic type KH-domain (KH-domain type I)"/>
    <property type="match status" value="3"/>
</dbReference>
<evidence type="ECO:0000256" key="8">
    <source>
        <dbReference type="ARBA" id="ARBA00022989"/>
    </source>
</evidence>
<keyword evidence="11" id="KW-0496">Mitochondrion</keyword>
<name>A0A7R8ZKI9_9CRUS</name>
<reference evidence="16" key="1">
    <citation type="submission" date="2020-11" db="EMBL/GenBank/DDBJ databases">
        <authorList>
            <person name="Tran Van P."/>
        </authorList>
    </citation>
    <scope>NUCLEOTIDE SEQUENCE</scope>
</reference>
<feature type="compositionally biased region" description="Basic and acidic residues" evidence="15">
    <location>
        <begin position="191"/>
        <end position="213"/>
    </location>
</feature>
<dbReference type="Gene3D" id="1.20.20.10">
    <property type="entry name" value="F1F0 ATP synthase subunit C"/>
    <property type="match status" value="1"/>
</dbReference>